<keyword evidence="5 6" id="KW-0119">Carbohydrate metabolism</keyword>
<dbReference type="SUPFAM" id="SSF51735">
    <property type="entry name" value="NAD(P)-binding Rossmann-fold domains"/>
    <property type="match status" value="1"/>
</dbReference>
<evidence type="ECO:0000256" key="2">
    <source>
        <dbReference type="ARBA" id="ARBA00022526"/>
    </source>
</evidence>
<dbReference type="HAMAP" id="MF_00966">
    <property type="entry name" value="G6PD"/>
    <property type="match status" value="1"/>
</dbReference>
<reference evidence="9 10" key="1">
    <citation type="journal article" date="2016" name="Nat. Commun.">
        <title>Thousands of microbial genomes shed light on interconnected biogeochemical processes in an aquifer system.</title>
        <authorList>
            <person name="Anantharaman K."/>
            <person name="Brown C.T."/>
            <person name="Hug L.A."/>
            <person name="Sharon I."/>
            <person name="Castelle C.J."/>
            <person name="Probst A.J."/>
            <person name="Thomas B.C."/>
            <person name="Singh A."/>
            <person name="Wilkins M.J."/>
            <person name="Karaoz U."/>
            <person name="Brodie E.L."/>
            <person name="Williams K.H."/>
            <person name="Hubbard S.S."/>
            <person name="Banfield J.F."/>
        </authorList>
    </citation>
    <scope>NUCLEOTIDE SEQUENCE [LARGE SCALE GENOMIC DNA]</scope>
</reference>
<feature type="binding site" evidence="6">
    <location>
        <position position="159"/>
    </location>
    <ligand>
        <name>NADP(+)</name>
        <dbReference type="ChEBI" id="CHEBI:58349"/>
    </ligand>
</feature>
<dbReference type="PRINTS" id="PR00079">
    <property type="entry name" value="G6PDHDRGNASE"/>
</dbReference>
<keyword evidence="3 6" id="KW-0521">NADP</keyword>
<comment type="similarity">
    <text evidence="6">Belongs to the glucose-6-phosphate dehydrogenase family.</text>
</comment>
<feature type="domain" description="Glucose-6-phosphate dehydrogenase NAD-binding" evidence="7">
    <location>
        <begin position="15"/>
        <end position="198"/>
    </location>
</feature>
<dbReference type="Gene3D" id="3.30.360.10">
    <property type="entry name" value="Dihydrodipicolinate Reductase, domain 2"/>
    <property type="match status" value="1"/>
</dbReference>
<evidence type="ECO:0000256" key="6">
    <source>
        <dbReference type="HAMAP-Rule" id="MF_00966"/>
    </source>
</evidence>
<dbReference type="GO" id="GO:0009051">
    <property type="term" value="P:pentose-phosphate shunt, oxidative branch"/>
    <property type="evidence" value="ECO:0007669"/>
    <property type="project" value="TreeGrafter"/>
</dbReference>
<evidence type="ECO:0000313" key="9">
    <source>
        <dbReference type="EMBL" id="OGG50487.1"/>
    </source>
</evidence>
<comment type="catalytic activity">
    <reaction evidence="6">
        <text>D-glucose 6-phosphate + NADP(+) = 6-phospho-D-glucono-1,5-lactone + NADPH + H(+)</text>
        <dbReference type="Rhea" id="RHEA:15841"/>
        <dbReference type="ChEBI" id="CHEBI:15378"/>
        <dbReference type="ChEBI" id="CHEBI:57783"/>
        <dbReference type="ChEBI" id="CHEBI:57955"/>
        <dbReference type="ChEBI" id="CHEBI:58349"/>
        <dbReference type="ChEBI" id="CHEBI:61548"/>
        <dbReference type="EC" id="1.1.1.49"/>
    </reaction>
</comment>
<evidence type="ECO:0000259" key="8">
    <source>
        <dbReference type="Pfam" id="PF02781"/>
    </source>
</evidence>
<dbReference type="Pfam" id="PF00479">
    <property type="entry name" value="G6PD_N"/>
    <property type="match status" value="1"/>
</dbReference>
<comment type="pathway">
    <text evidence="1 6">Carbohydrate degradation; pentose phosphate pathway; D-ribulose 5-phosphate from D-glucose 6-phosphate (oxidative stage): step 1/3.</text>
</comment>
<feature type="binding site" evidence="6">
    <location>
        <position position="50"/>
    </location>
    <ligand>
        <name>NADP(+)</name>
        <dbReference type="ChEBI" id="CHEBI:58349"/>
    </ligand>
</feature>
<dbReference type="UniPathway" id="UPA00115">
    <property type="reaction ID" value="UER00408"/>
</dbReference>
<evidence type="ECO:0000313" key="10">
    <source>
        <dbReference type="Proteomes" id="UP000176445"/>
    </source>
</evidence>
<feature type="domain" description="Glucose-6-phosphate dehydrogenase C-terminal" evidence="8">
    <location>
        <begin position="200"/>
        <end position="474"/>
    </location>
</feature>
<accession>A0A1F6CN33</accession>
<proteinExistence type="inferred from homology"/>
<evidence type="ECO:0000256" key="4">
    <source>
        <dbReference type="ARBA" id="ARBA00023002"/>
    </source>
</evidence>
<dbReference type="SUPFAM" id="SSF55347">
    <property type="entry name" value="Glyceraldehyde-3-phosphate dehydrogenase-like, C-terminal domain"/>
    <property type="match status" value="1"/>
</dbReference>
<feature type="binding site" evidence="6">
    <location>
        <position position="193"/>
    </location>
    <ligand>
        <name>substrate</name>
    </ligand>
</feature>
<dbReference type="PIRSF" id="PIRSF000110">
    <property type="entry name" value="G6PD"/>
    <property type="match status" value="1"/>
</dbReference>
<name>A0A1F6CN33_9BACT</name>
<keyword evidence="4 6" id="KW-0560">Oxidoreductase</keyword>
<protein>
    <recommendedName>
        <fullName evidence="6">Glucose-6-phosphate 1-dehydrogenase</fullName>
        <shortName evidence="6">G6PD</shortName>
        <ecNumber evidence="6">1.1.1.49</ecNumber>
    </recommendedName>
</protein>
<evidence type="ECO:0000256" key="3">
    <source>
        <dbReference type="ARBA" id="ARBA00022857"/>
    </source>
</evidence>
<dbReference type="GO" id="GO:0050661">
    <property type="term" value="F:NADP binding"/>
    <property type="evidence" value="ECO:0007669"/>
    <property type="project" value="UniProtKB-UniRule"/>
</dbReference>
<dbReference type="Proteomes" id="UP000176445">
    <property type="component" value="Unassembled WGS sequence"/>
</dbReference>
<dbReference type="NCBIfam" id="TIGR00871">
    <property type="entry name" value="zwf"/>
    <property type="match status" value="1"/>
</dbReference>
<feature type="active site" description="Proton acceptor" evidence="6">
    <location>
        <position position="251"/>
    </location>
</feature>
<dbReference type="InterPro" id="IPR022674">
    <property type="entry name" value="G6P_DH_NAD-bd"/>
</dbReference>
<comment type="caution">
    <text evidence="6">Lacks conserved residue(s) required for the propagation of feature annotation.</text>
</comment>
<dbReference type="EMBL" id="MFKW01000051">
    <property type="protein sequence ID" value="OGG50487.1"/>
    <property type="molecule type" value="Genomic_DNA"/>
</dbReference>
<organism evidence="9 10">
    <name type="scientific">Candidatus Kaiserbacteria bacterium RIFCSPHIGHO2_01_FULL_54_36b</name>
    <dbReference type="NCBI Taxonomy" id="1798483"/>
    <lineage>
        <taxon>Bacteria</taxon>
        <taxon>Candidatus Kaiseribacteriota</taxon>
    </lineage>
</organism>
<feature type="binding site" evidence="6">
    <location>
        <position position="341"/>
    </location>
    <ligand>
        <name>substrate</name>
    </ligand>
</feature>
<dbReference type="GO" id="GO:0005829">
    <property type="term" value="C:cytosol"/>
    <property type="evidence" value="ECO:0007669"/>
    <property type="project" value="TreeGrafter"/>
</dbReference>
<feature type="binding site" evidence="6">
    <location>
        <begin position="92"/>
        <end position="93"/>
    </location>
    <ligand>
        <name>NADP(+)</name>
        <dbReference type="ChEBI" id="CHEBI:58349"/>
    </ligand>
</feature>
<evidence type="ECO:0000256" key="5">
    <source>
        <dbReference type="ARBA" id="ARBA00023277"/>
    </source>
</evidence>
<comment type="caution">
    <text evidence="9">The sequence shown here is derived from an EMBL/GenBank/DDBJ whole genome shotgun (WGS) entry which is preliminary data.</text>
</comment>
<dbReference type="InterPro" id="IPR022675">
    <property type="entry name" value="G6P_DH_C"/>
</dbReference>
<dbReference type="GO" id="GO:0004345">
    <property type="term" value="F:glucose-6-phosphate dehydrogenase activity"/>
    <property type="evidence" value="ECO:0007669"/>
    <property type="project" value="UniProtKB-UniRule"/>
</dbReference>
<dbReference type="AlphaFoldDB" id="A0A1F6CN33"/>
<keyword evidence="2 6" id="KW-0313">Glucose metabolism</keyword>
<feature type="binding site" evidence="6">
    <location>
        <position position="189"/>
    </location>
    <ligand>
        <name>substrate</name>
    </ligand>
</feature>
<dbReference type="Pfam" id="PF02781">
    <property type="entry name" value="G6PD_C"/>
    <property type="match status" value="1"/>
</dbReference>
<gene>
    <name evidence="6" type="primary">zwf</name>
    <name evidence="9" type="ORF">A2704_02230</name>
</gene>
<evidence type="ECO:0000256" key="1">
    <source>
        <dbReference type="ARBA" id="ARBA00004937"/>
    </source>
</evidence>
<evidence type="ECO:0000259" key="7">
    <source>
        <dbReference type="Pfam" id="PF00479"/>
    </source>
</evidence>
<feature type="binding site" evidence="6">
    <location>
        <position position="246"/>
    </location>
    <ligand>
        <name>substrate</name>
    </ligand>
</feature>
<dbReference type="GO" id="GO:0006006">
    <property type="term" value="P:glucose metabolic process"/>
    <property type="evidence" value="ECO:0007669"/>
    <property type="project" value="UniProtKB-KW"/>
</dbReference>
<comment type="function">
    <text evidence="6">Catalyzes the oxidation of glucose 6-phosphate to 6-phosphogluconolactone.</text>
</comment>
<dbReference type="PANTHER" id="PTHR23429">
    <property type="entry name" value="GLUCOSE-6-PHOSPHATE 1-DEHYDROGENASE G6PD"/>
    <property type="match status" value="1"/>
</dbReference>
<dbReference type="InterPro" id="IPR036291">
    <property type="entry name" value="NAD(P)-bd_dom_sf"/>
</dbReference>
<sequence length="482" mass="55527">MVSPSTNIPTIFAAFGATGDLMRRKVLPALFYSYQHGELPKMFKVVGFSRRGWSDDEFQDYVKEVLEEHAKAKIPEEVLAPFLAVFKFQRGEFGDTSSYDDLKKTFDELDTEWGVCSNKLFYLSVAPEFYELILSELSRSGLTDPCEPDQGWTHIIVEKPFGMDLATAKQIDEMLGKLFEERQIYRIDHYLAKEMLQNILTFRFSNNLFEIPWGNELIESIRIRVLEKIGVEKRGPFYDGVGALRDVGQNHLLQMLALVTMEHPESFEASAIQKKRAEILESLNILSGDEMKHATFRGQYDGYRDIEGVVPSSDTETYFKIRATLAAPKWKGVPVVMESGKRLGEPLKEIVVTFKHPMPCLCPPDGPHHKNEVIFRMEPREEILIEFWTKKAGFTFATERKEFRYMLRDQSAHVPYVEEYAKLLLDCIRGDQTLFIGTEEIRAMWRFTDPILEAWRKNVVPLQTYQPDTKDVLSASGTIDRI</sequence>
<dbReference type="PANTHER" id="PTHR23429:SF0">
    <property type="entry name" value="GLUCOSE-6-PHOSPHATE 1-DEHYDROGENASE"/>
    <property type="match status" value="1"/>
</dbReference>
<dbReference type="EC" id="1.1.1.49" evidence="6"/>
<dbReference type="Gene3D" id="3.40.50.720">
    <property type="entry name" value="NAD(P)-binding Rossmann-like Domain"/>
    <property type="match status" value="1"/>
</dbReference>
<feature type="binding site" evidence="6">
    <location>
        <position position="227"/>
    </location>
    <ligand>
        <name>substrate</name>
    </ligand>
</feature>
<dbReference type="InterPro" id="IPR001282">
    <property type="entry name" value="G6P_DH"/>
</dbReference>